<reference evidence="1 2" key="1">
    <citation type="submission" date="2018-11" db="EMBL/GenBank/DDBJ databases">
        <title>Flavobacterium sp. nov., YIM 102600 draft genome.</title>
        <authorList>
            <person name="Li G."/>
            <person name="Jiang Y."/>
        </authorList>
    </citation>
    <scope>NUCLEOTIDE SEQUENCE [LARGE SCALE GENOMIC DNA]</scope>
    <source>
        <strain evidence="1 2">YIM 102600</strain>
    </source>
</reference>
<comment type="caution">
    <text evidence="1">The sequence shown here is derived from an EMBL/GenBank/DDBJ whole genome shotgun (WGS) entry which is preliminary data.</text>
</comment>
<dbReference type="RefSeq" id="WP_125011123.1">
    <property type="nucleotide sequence ID" value="NZ_RQVR01000001.1"/>
</dbReference>
<sequence>MKNNKIILLLLISALFIKCNTDKNLGGYIEPYNNAEQPVDTVFYKKEKEVLMNSVFEQGTCDSIISKDFTLDITHEKEKLDNYEIAVFVSGMRIYKGKYQNSINIKDVKLCGADNKMASMTFYVFDDQESRVHKFSDGEWTYPILDAKYEKLEIKLLPEPKTFHDSFRTSFVITNISDKIQYEKKRNLNKK</sequence>
<organism evidence="1 2">
    <name type="scientific">Flavobacterium macacae</name>
    <dbReference type="NCBI Taxonomy" id="2488993"/>
    <lineage>
        <taxon>Bacteria</taxon>
        <taxon>Pseudomonadati</taxon>
        <taxon>Bacteroidota</taxon>
        <taxon>Flavobacteriia</taxon>
        <taxon>Flavobacteriales</taxon>
        <taxon>Flavobacteriaceae</taxon>
        <taxon>Flavobacterium</taxon>
    </lineage>
</organism>
<protein>
    <submittedName>
        <fullName evidence="1">Uncharacterized protein</fullName>
    </submittedName>
</protein>
<proteinExistence type="predicted"/>
<evidence type="ECO:0000313" key="1">
    <source>
        <dbReference type="EMBL" id="RRJ93981.1"/>
    </source>
</evidence>
<name>A0A3P3WFP8_9FLAO</name>
<dbReference type="Proteomes" id="UP000271937">
    <property type="component" value="Unassembled WGS sequence"/>
</dbReference>
<gene>
    <name evidence="1" type="ORF">EG849_00485</name>
</gene>
<dbReference type="EMBL" id="RQVR01000001">
    <property type="protein sequence ID" value="RRJ93981.1"/>
    <property type="molecule type" value="Genomic_DNA"/>
</dbReference>
<evidence type="ECO:0000313" key="2">
    <source>
        <dbReference type="Proteomes" id="UP000271937"/>
    </source>
</evidence>
<keyword evidence="2" id="KW-1185">Reference proteome</keyword>
<accession>A0A3P3WFP8</accession>
<dbReference type="AlphaFoldDB" id="A0A3P3WFP8"/>